<proteinExistence type="predicted"/>
<dbReference type="InterPro" id="IPR036465">
    <property type="entry name" value="vWFA_dom_sf"/>
</dbReference>
<reference evidence="2 3" key="1">
    <citation type="journal article" date="2014" name="Genome Announc.">
        <title>Draft Genome Sequences of Marine Flavobacterium Nonlabens Strains NR17, NR24, NR27, NR32, NR33, and Ara13.</title>
        <authorList>
            <person name="Nakanishi M."/>
            <person name="Meirelles P."/>
            <person name="Suzuki R."/>
            <person name="Takatani N."/>
            <person name="Mino S."/>
            <person name="Suda W."/>
            <person name="Oshima K."/>
            <person name="Hattori M."/>
            <person name="Ohkuma M."/>
            <person name="Hosokawa M."/>
            <person name="Miyashita K."/>
            <person name="Thompson F.L."/>
            <person name="Niwa A."/>
            <person name="Sawabe T."/>
            <person name="Sawabe T."/>
        </authorList>
    </citation>
    <scope>NUCLEOTIDE SEQUENCE [LARGE SCALE GENOMIC DNA]</scope>
    <source>
        <strain evidence="3">JCM19314</strain>
    </source>
</reference>
<evidence type="ECO:0000256" key="1">
    <source>
        <dbReference type="SAM" id="Phobius"/>
    </source>
</evidence>
<accession>A0A090Q937</accession>
<keyword evidence="1" id="KW-0812">Transmembrane</keyword>
<evidence type="ECO:0000313" key="2">
    <source>
        <dbReference type="EMBL" id="GAK98732.1"/>
    </source>
</evidence>
<name>A0A090Q937_NONUL</name>
<sequence>MMPVEIDEDLMKQIAADTGGKYFRATNNKKLEEIYGEIDKLEKTEIEEFKFINTEEKYRILVIIALGFLGLEMLLRYTIFRTVA</sequence>
<dbReference type="EMBL" id="BBMM01000001">
    <property type="protein sequence ID" value="GAK98732.1"/>
    <property type="molecule type" value="Genomic_DNA"/>
</dbReference>
<keyword evidence="1" id="KW-1133">Transmembrane helix</keyword>
<keyword evidence="1" id="KW-0472">Membrane</keyword>
<protein>
    <submittedName>
        <fullName evidence="2">BatA protein</fullName>
    </submittedName>
</protein>
<evidence type="ECO:0000313" key="3">
    <source>
        <dbReference type="Proteomes" id="UP000029226"/>
    </source>
</evidence>
<organism evidence="2 3">
    <name type="scientific">Nonlabens ulvanivorans</name>
    <name type="common">Persicivirga ulvanivorans</name>
    <dbReference type="NCBI Taxonomy" id="906888"/>
    <lineage>
        <taxon>Bacteria</taxon>
        <taxon>Pseudomonadati</taxon>
        <taxon>Bacteroidota</taxon>
        <taxon>Flavobacteriia</taxon>
        <taxon>Flavobacteriales</taxon>
        <taxon>Flavobacteriaceae</taxon>
        <taxon>Nonlabens</taxon>
    </lineage>
</organism>
<gene>
    <name evidence="2" type="ORF">JCM19314_2763</name>
</gene>
<dbReference type="Gene3D" id="3.40.50.410">
    <property type="entry name" value="von Willebrand factor, type A domain"/>
    <property type="match status" value="1"/>
</dbReference>
<feature type="transmembrane region" description="Helical" evidence="1">
    <location>
        <begin position="60"/>
        <end position="79"/>
    </location>
</feature>
<dbReference type="Proteomes" id="UP000029226">
    <property type="component" value="Unassembled WGS sequence"/>
</dbReference>
<dbReference type="AlphaFoldDB" id="A0A090Q937"/>
<comment type="caution">
    <text evidence="2">The sequence shown here is derived from an EMBL/GenBank/DDBJ whole genome shotgun (WGS) entry which is preliminary data.</text>
</comment>